<accession>A0A3M7PMS3</accession>
<dbReference type="EMBL" id="REGN01009845">
    <property type="protein sequence ID" value="RNA00264.1"/>
    <property type="molecule type" value="Genomic_DNA"/>
</dbReference>
<dbReference type="Proteomes" id="UP000276133">
    <property type="component" value="Unassembled WGS sequence"/>
</dbReference>
<evidence type="ECO:0000313" key="2">
    <source>
        <dbReference type="Proteomes" id="UP000276133"/>
    </source>
</evidence>
<organism evidence="1 2">
    <name type="scientific">Brachionus plicatilis</name>
    <name type="common">Marine rotifer</name>
    <name type="synonym">Brachionus muelleri</name>
    <dbReference type="NCBI Taxonomy" id="10195"/>
    <lineage>
        <taxon>Eukaryota</taxon>
        <taxon>Metazoa</taxon>
        <taxon>Spiralia</taxon>
        <taxon>Gnathifera</taxon>
        <taxon>Rotifera</taxon>
        <taxon>Eurotatoria</taxon>
        <taxon>Monogononta</taxon>
        <taxon>Pseudotrocha</taxon>
        <taxon>Ploima</taxon>
        <taxon>Brachionidae</taxon>
        <taxon>Brachionus</taxon>
    </lineage>
</organism>
<gene>
    <name evidence="1" type="ORF">BpHYR1_045671</name>
</gene>
<reference evidence="1 2" key="1">
    <citation type="journal article" date="2018" name="Sci. Rep.">
        <title>Genomic signatures of local adaptation to the degree of environmental predictability in rotifers.</title>
        <authorList>
            <person name="Franch-Gras L."/>
            <person name="Hahn C."/>
            <person name="Garcia-Roger E.M."/>
            <person name="Carmona M.J."/>
            <person name="Serra M."/>
            <person name="Gomez A."/>
        </authorList>
    </citation>
    <scope>NUCLEOTIDE SEQUENCE [LARGE SCALE GENOMIC DNA]</scope>
    <source>
        <strain evidence="1">HYR1</strain>
    </source>
</reference>
<proteinExistence type="predicted"/>
<dbReference type="AlphaFoldDB" id="A0A3M7PMS3"/>
<name>A0A3M7PMS3_BRAPC</name>
<protein>
    <submittedName>
        <fullName evidence="1">Uncharacterized protein</fullName>
    </submittedName>
</protein>
<evidence type="ECO:0000313" key="1">
    <source>
        <dbReference type="EMBL" id="RNA00264.1"/>
    </source>
</evidence>
<sequence length="221" mass="26180">MYFTTYPINLQSWITKGAIPDKCDKTNSELFIYCCYLKRFRIFGKNAYRRYDKNELGLNYQYVARLNNKNTSKMSKLFKSPKKKDKNFFNNSPKLLNILIEKLLLLFHDYSLITKHSNNIPSIFILKLSFFLPSKSHYTKLLYPKSVSLRIKISGERLIAKCRAFSNLTFITKVNFGRLPGRLRSDTVQRHIFEIHLSAWISHFAFYLHYSILSDICWCKN</sequence>
<keyword evidence="2" id="KW-1185">Reference proteome</keyword>
<comment type="caution">
    <text evidence="1">The sequence shown here is derived from an EMBL/GenBank/DDBJ whole genome shotgun (WGS) entry which is preliminary data.</text>
</comment>